<dbReference type="InterPro" id="IPR036852">
    <property type="entry name" value="Peptidase_S8/S53_dom_sf"/>
</dbReference>
<evidence type="ECO:0000259" key="10">
    <source>
        <dbReference type="PROSITE" id="PS51695"/>
    </source>
</evidence>
<proteinExistence type="predicted"/>
<evidence type="ECO:0000256" key="7">
    <source>
        <dbReference type="ARBA" id="ARBA00023145"/>
    </source>
</evidence>
<evidence type="ECO:0000256" key="3">
    <source>
        <dbReference type="ARBA" id="ARBA00022723"/>
    </source>
</evidence>
<reference evidence="11 12" key="1">
    <citation type="journal article" date="2022" name="ISME Commun">
        <title>Vulcanimicrobium alpinus gen. nov. sp. nov., the first cultivated representative of the candidate phylum 'Eremiobacterota', is a metabolically versatile aerobic anoxygenic phototroph.</title>
        <authorList>
            <person name="Yabe S."/>
            <person name="Muto K."/>
            <person name="Abe K."/>
            <person name="Yokota A."/>
            <person name="Staudigel H."/>
            <person name="Tebo B.M."/>
        </authorList>
    </citation>
    <scope>NUCLEOTIDE SEQUENCE [LARGE SCALE GENOMIC DNA]</scope>
    <source>
        <strain evidence="11 12">WC8-2</strain>
    </source>
</reference>
<dbReference type="PANTHER" id="PTHR14218">
    <property type="entry name" value="PROTEASE S8 TRIPEPTIDYL PEPTIDASE I CLN2"/>
    <property type="match status" value="1"/>
</dbReference>
<feature type="signal peptide" evidence="9">
    <location>
        <begin position="1"/>
        <end position="21"/>
    </location>
</feature>
<evidence type="ECO:0000256" key="1">
    <source>
        <dbReference type="ARBA" id="ARBA00001913"/>
    </source>
</evidence>
<evidence type="ECO:0000256" key="4">
    <source>
        <dbReference type="ARBA" id="ARBA00022801"/>
    </source>
</evidence>
<evidence type="ECO:0000256" key="8">
    <source>
        <dbReference type="SAM" id="MobiDB-lite"/>
    </source>
</evidence>
<keyword evidence="4" id="KW-0378">Hydrolase</keyword>
<sequence length="581" mass="61055">MTLQRSLLLVGCAYGALLLCAAPGDAAPATSRFSAPTGSLAGMHPDGAANPKTLLHIAIELQPKADLDALAAAMSDPASPGHRMTLTRDAFVERFGRAPDARALNTLLKANSVSDIATAGDGLVVGGILTVEQAEHLFHATWSKWTDGTRTALAPAGPLTVPAPNVRDVRGVVVATTPRLNDTRPSFTYFRGDWYEPARFRSMTDAVDGGGSGQRIVVVEDASDRFDTNDVRKFLTAEGPPPGATERSVSERSFAFKSPSSDCGRDDRGQEGALDVDASLTMAPLAETIAAYDDVCSAGNDGTLALARALDLDPTVIVFPFTVGPVDGSIASRYGQTTIPQLEAIVRGIPLVVPAGDDGAYGYREAGIERPRVAWPCVSPYVICAGGTQLGDRDGVADEGPWNDDDHATGGGISREPRPAWQNAPGDFIFSTAYVKNRIVPDVAGDAAGHLRVYWHGYGLGGVGGTSESASLVGAELAAINSLVAPGRRLLTAGDLYALARTAPAAFRDVSRENDRGWKDNTLRPRRKALPKNFRGILPTPAPLVRGCTDQQPDGCTVTTGYDAVTGIGSIKEKSAVEALR</sequence>
<keyword evidence="7" id="KW-0865">Zymogen</keyword>
<gene>
    <name evidence="11" type="ORF">WPS_04890</name>
</gene>
<dbReference type="SUPFAM" id="SSF52743">
    <property type="entry name" value="Subtilisin-like"/>
    <property type="match status" value="1"/>
</dbReference>
<evidence type="ECO:0000313" key="11">
    <source>
        <dbReference type="EMBL" id="BDE05213.1"/>
    </source>
</evidence>
<dbReference type="GO" id="GO:0006508">
    <property type="term" value="P:proteolysis"/>
    <property type="evidence" value="ECO:0007669"/>
    <property type="project" value="UniProtKB-KW"/>
</dbReference>
<keyword evidence="2" id="KW-0645">Protease</keyword>
<protein>
    <submittedName>
        <fullName evidence="11">Kumamolisin</fullName>
    </submittedName>
</protein>
<evidence type="ECO:0000313" key="12">
    <source>
        <dbReference type="Proteomes" id="UP001317532"/>
    </source>
</evidence>
<dbReference type="Gene3D" id="3.40.50.200">
    <property type="entry name" value="Peptidase S8/S53 domain"/>
    <property type="match status" value="1"/>
</dbReference>
<dbReference type="InterPro" id="IPR030400">
    <property type="entry name" value="Sedolisin_dom"/>
</dbReference>
<evidence type="ECO:0000256" key="5">
    <source>
        <dbReference type="ARBA" id="ARBA00022825"/>
    </source>
</evidence>
<dbReference type="GO" id="GO:0046872">
    <property type="term" value="F:metal ion binding"/>
    <property type="evidence" value="ECO:0007669"/>
    <property type="project" value="UniProtKB-KW"/>
</dbReference>
<dbReference type="SUPFAM" id="SSF54897">
    <property type="entry name" value="Protease propeptides/inhibitors"/>
    <property type="match status" value="1"/>
</dbReference>
<dbReference type="InterPro" id="IPR050819">
    <property type="entry name" value="Tripeptidyl-peptidase_I"/>
</dbReference>
<accession>A0AAN1XVX7</accession>
<keyword evidence="9" id="KW-0732">Signal</keyword>
<dbReference type="PROSITE" id="PS51695">
    <property type="entry name" value="SEDOLISIN"/>
    <property type="match status" value="1"/>
</dbReference>
<keyword evidence="12" id="KW-1185">Reference proteome</keyword>
<keyword evidence="5" id="KW-0720">Serine protease</keyword>
<dbReference type="SMART" id="SM00944">
    <property type="entry name" value="Pro-kuma_activ"/>
    <property type="match status" value="1"/>
</dbReference>
<dbReference type="Pfam" id="PF09286">
    <property type="entry name" value="Pro-kuma_activ"/>
    <property type="match status" value="1"/>
</dbReference>
<feature type="region of interest" description="Disordered" evidence="8">
    <location>
        <begin position="395"/>
        <end position="419"/>
    </location>
</feature>
<feature type="domain" description="Peptidase S53" evidence="10">
    <location>
        <begin position="194"/>
        <end position="581"/>
    </location>
</feature>
<evidence type="ECO:0000256" key="2">
    <source>
        <dbReference type="ARBA" id="ARBA00022670"/>
    </source>
</evidence>
<evidence type="ECO:0000256" key="9">
    <source>
        <dbReference type="SAM" id="SignalP"/>
    </source>
</evidence>
<dbReference type="EMBL" id="AP025523">
    <property type="protein sequence ID" value="BDE05213.1"/>
    <property type="molecule type" value="Genomic_DNA"/>
</dbReference>
<dbReference type="GO" id="GO:0008240">
    <property type="term" value="F:tripeptidyl-peptidase activity"/>
    <property type="evidence" value="ECO:0007669"/>
    <property type="project" value="TreeGrafter"/>
</dbReference>
<feature type="region of interest" description="Disordered" evidence="8">
    <location>
        <begin position="234"/>
        <end position="271"/>
    </location>
</feature>
<evidence type="ECO:0000256" key="6">
    <source>
        <dbReference type="ARBA" id="ARBA00022837"/>
    </source>
</evidence>
<name>A0AAN1XVX7_UNVUL</name>
<keyword evidence="3" id="KW-0479">Metal-binding</keyword>
<dbReference type="PANTHER" id="PTHR14218:SF15">
    <property type="entry name" value="TRIPEPTIDYL-PEPTIDASE 1"/>
    <property type="match status" value="1"/>
</dbReference>
<dbReference type="RefSeq" id="WP_317996274.1">
    <property type="nucleotide sequence ID" value="NZ_AP025523.1"/>
</dbReference>
<comment type="cofactor">
    <cofactor evidence="1">
        <name>Ca(2+)</name>
        <dbReference type="ChEBI" id="CHEBI:29108"/>
    </cofactor>
</comment>
<organism evidence="11 12">
    <name type="scientific">Vulcanimicrobium alpinum</name>
    <dbReference type="NCBI Taxonomy" id="3016050"/>
    <lineage>
        <taxon>Bacteria</taxon>
        <taxon>Bacillati</taxon>
        <taxon>Vulcanimicrobiota</taxon>
        <taxon>Vulcanimicrobiia</taxon>
        <taxon>Vulcanimicrobiales</taxon>
        <taxon>Vulcanimicrobiaceae</taxon>
        <taxon>Vulcanimicrobium</taxon>
    </lineage>
</organism>
<dbReference type="GO" id="GO:0004252">
    <property type="term" value="F:serine-type endopeptidase activity"/>
    <property type="evidence" value="ECO:0007669"/>
    <property type="project" value="InterPro"/>
</dbReference>
<keyword evidence="6" id="KW-0106">Calcium</keyword>
<dbReference type="KEGG" id="vab:WPS_04890"/>
<dbReference type="InterPro" id="IPR015366">
    <property type="entry name" value="S53_propep"/>
</dbReference>
<dbReference type="AlphaFoldDB" id="A0AAN1XVX7"/>
<feature type="chain" id="PRO_5043034403" evidence="9">
    <location>
        <begin position="22"/>
        <end position="581"/>
    </location>
</feature>
<dbReference type="Proteomes" id="UP001317532">
    <property type="component" value="Chromosome"/>
</dbReference>